<dbReference type="InterPro" id="IPR050301">
    <property type="entry name" value="NTE"/>
</dbReference>
<name>A0A7R9DH09_TIMPO</name>
<gene>
    <name evidence="2" type="ORF">TPSB3V08_LOCUS9036</name>
</gene>
<dbReference type="InterPro" id="IPR016035">
    <property type="entry name" value="Acyl_Trfase/lysoPLipase"/>
</dbReference>
<sequence>MFPADVMRGLGAKYILAIDVGSQEDTDLTNYGDCLSGWWLLWKRWNPFASPVKVPNLPDIQSRLAYVSCVRQLEEVKSSDYCEYIRPPIDKYRTLQFGSFDEIKDVGYTHGKTYFAGLRKAGALPLFKMAVETRRPQQQNVVTGYTFTDLAQMVCKVPQRSRYIDESGYETGCSVTRMRVALLPFVSSHFARNAEQSDTCHHSTVSVTSLLLVVSDSDDEYEADEDTHEVGYASEPSTGILDDGSLLRRRAGGSLSLSENELE</sequence>
<dbReference type="GO" id="GO:0004622">
    <property type="term" value="F:phosphatidylcholine lysophospholipase activity"/>
    <property type="evidence" value="ECO:0007669"/>
    <property type="project" value="TreeGrafter"/>
</dbReference>
<feature type="region of interest" description="Disordered" evidence="1">
    <location>
        <begin position="222"/>
        <end position="244"/>
    </location>
</feature>
<evidence type="ECO:0000313" key="2">
    <source>
        <dbReference type="EMBL" id="CAD7413468.1"/>
    </source>
</evidence>
<proteinExistence type="predicted"/>
<protein>
    <submittedName>
        <fullName evidence="2">Uncharacterized protein</fullName>
    </submittedName>
</protein>
<organism evidence="2">
    <name type="scientific">Timema poppense</name>
    <name type="common">Walking stick</name>
    <dbReference type="NCBI Taxonomy" id="170557"/>
    <lineage>
        <taxon>Eukaryota</taxon>
        <taxon>Metazoa</taxon>
        <taxon>Ecdysozoa</taxon>
        <taxon>Arthropoda</taxon>
        <taxon>Hexapoda</taxon>
        <taxon>Insecta</taxon>
        <taxon>Pterygota</taxon>
        <taxon>Neoptera</taxon>
        <taxon>Polyneoptera</taxon>
        <taxon>Phasmatodea</taxon>
        <taxon>Timematodea</taxon>
        <taxon>Timematoidea</taxon>
        <taxon>Timematidae</taxon>
        <taxon>Timema</taxon>
    </lineage>
</organism>
<dbReference type="PANTHER" id="PTHR14226:SF29">
    <property type="entry name" value="NEUROPATHY TARGET ESTERASE SWS"/>
    <property type="match status" value="1"/>
</dbReference>
<dbReference type="GO" id="GO:0005783">
    <property type="term" value="C:endoplasmic reticulum"/>
    <property type="evidence" value="ECO:0007669"/>
    <property type="project" value="TreeGrafter"/>
</dbReference>
<dbReference type="PANTHER" id="PTHR14226">
    <property type="entry name" value="NEUROPATHY TARGET ESTERASE/SWISS CHEESE D.MELANOGASTER"/>
    <property type="match status" value="1"/>
</dbReference>
<dbReference type="AlphaFoldDB" id="A0A7R9DH09"/>
<dbReference type="SUPFAM" id="SSF52151">
    <property type="entry name" value="FabD/lysophospholipase-like"/>
    <property type="match status" value="1"/>
</dbReference>
<reference evidence="2" key="1">
    <citation type="submission" date="2020-11" db="EMBL/GenBank/DDBJ databases">
        <authorList>
            <person name="Tran Van P."/>
        </authorList>
    </citation>
    <scope>NUCLEOTIDE SEQUENCE</scope>
</reference>
<dbReference type="EMBL" id="OD006887">
    <property type="protein sequence ID" value="CAD7413468.1"/>
    <property type="molecule type" value="Genomic_DNA"/>
</dbReference>
<evidence type="ECO:0000256" key="1">
    <source>
        <dbReference type="SAM" id="MobiDB-lite"/>
    </source>
</evidence>
<accession>A0A7R9DH09</accession>